<evidence type="ECO:0000313" key="11">
    <source>
        <dbReference type="EMBL" id="CAH2272964.1"/>
    </source>
</evidence>
<dbReference type="Proteomes" id="UP001295444">
    <property type="component" value="Chromosome 03"/>
</dbReference>
<keyword evidence="3" id="KW-0732">Signal</keyword>
<dbReference type="EMBL" id="OW240914">
    <property type="protein sequence ID" value="CAH2272964.1"/>
    <property type="molecule type" value="Genomic_DNA"/>
</dbReference>
<keyword evidence="8" id="KW-0325">Glycoprotein</keyword>
<evidence type="ECO:0000256" key="7">
    <source>
        <dbReference type="ARBA" id="ARBA00023170"/>
    </source>
</evidence>
<name>A0AAD1RKP6_PELCU</name>
<feature type="transmembrane region" description="Helical" evidence="9">
    <location>
        <begin position="86"/>
        <end position="107"/>
    </location>
</feature>
<dbReference type="SUPFAM" id="SSF49265">
    <property type="entry name" value="Fibronectin type III"/>
    <property type="match status" value="1"/>
</dbReference>
<keyword evidence="5 9" id="KW-0472">Membrane</keyword>
<dbReference type="InterPro" id="IPR013783">
    <property type="entry name" value="Ig-like_fold"/>
</dbReference>
<dbReference type="InterPro" id="IPR036116">
    <property type="entry name" value="FN3_sf"/>
</dbReference>
<evidence type="ECO:0000256" key="2">
    <source>
        <dbReference type="ARBA" id="ARBA00022692"/>
    </source>
</evidence>
<evidence type="ECO:0000256" key="9">
    <source>
        <dbReference type="SAM" id="Phobius"/>
    </source>
</evidence>
<feature type="domain" description="Fibronectin type-III" evidence="10">
    <location>
        <begin position="1"/>
        <end position="84"/>
    </location>
</feature>
<evidence type="ECO:0000256" key="6">
    <source>
        <dbReference type="ARBA" id="ARBA00023157"/>
    </source>
</evidence>
<protein>
    <submittedName>
        <fullName evidence="11">Erythropoietin receptor</fullName>
    </submittedName>
</protein>
<dbReference type="PANTHER" id="PTHR23037">
    <property type="entry name" value="CYTOKINE RECEPTOR"/>
    <property type="match status" value="1"/>
</dbReference>
<evidence type="ECO:0000259" key="10">
    <source>
        <dbReference type="PROSITE" id="PS50853"/>
    </source>
</evidence>
<keyword evidence="12" id="KW-1185">Reference proteome</keyword>
<evidence type="ECO:0000256" key="8">
    <source>
        <dbReference type="ARBA" id="ARBA00023180"/>
    </source>
</evidence>
<keyword evidence="2 9" id="KW-0812">Transmembrane</keyword>
<keyword evidence="4 9" id="KW-1133">Transmembrane helix</keyword>
<dbReference type="Gene3D" id="2.60.40.10">
    <property type="entry name" value="Immunoglobulins"/>
    <property type="match status" value="1"/>
</dbReference>
<comment type="subcellular location">
    <subcellularLocation>
        <location evidence="1">Membrane</location>
        <topology evidence="1">Single-pass type I membrane protein</topology>
    </subcellularLocation>
</comment>
<dbReference type="InterPro" id="IPR003961">
    <property type="entry name" value="FN3_dom"/>
</dbReference>
<dbReference type="AlphaFoldDB" id="A0AAD1RKP6"/>
<dbReference type="GO" id="GO:0009897">
    <property type="term" value="C:external side of plasma membrane"/>
    <property type="evidence" value="ECO:0007669"/>
    <property type="project" value="TreeGrafter"/>
</dbReference>
<evidence type="ECO:0000256" key="1">
    <source>
        <dbReference type="ARBA" id="ARBA00004479"/>
    </source>
</evidence>
<keyword evidence="7 11" id="KW-0675">Receptor</keyword>
<gene>
    <name evidence="11" type="ORF">PECUL_23A046522</name>
</gene>
<accession>A0AAD1RKP6</accession>
<dbReference type="PROSITE" id="PS50853">
    <property type="entry name" value="FN3"/>
    <property type="match status" value="1"/>
</dbReference>
<proteinExistence type="predicted"/>
<dbReference type="Pfam" id="PF00041">
    <property type="entry name" value="fn3"/>
    <property type="match status" value="1"/>
</dbReference>
<evidence type="ECO:0000313" key="12">
    <source>
        <dbReference type="Proteomes" id="UP001295444"/>
    </source>
</evidence>
<dbReference type="GO" id="GO:0004896">
    <property type="term" value="F:cytokine receptor activity"/>
    <property type="evidence" value="ECO:0007669"/>
    <property type="project" value="TreeGrafter"/>
</dbReference>
<evidence type="ECO:0000256" key="3">
    <source>
        <dbReference type="ARBA" id="ARBA00022729"/>
    </source>
</evidence>
<keyword evidence="6" id="KW-1015">Disulfide bond</keyword>
<evidence type="ECO:0000256" key="4">
    <source>
        <dbReference type="ARBA" id="ARBA00022989"/>
    </source>
</evidence>
<reference evidence="11" key="1">
    <citation type="submission" date="2022-03" db="EMBL/GenBank/DDBJ databases">
        <authorList>
            <person name="Alioto T."/>
            <person name="Alioto T."/>
            <person name="Gomez Garrido J."/>
        </authorList>
    </citation>
    <scope>NUCLEOTIDE SEQUENCE</scope>
</reference>
<dbReference type="PANTHER" id="PTHR23037:SF28">
    <property type="entry name" value="ERYTHROPOIETIN RECEPTOR"/>
    <property type="match status" value="1"/>
</dbReference>
<evidence type="ECO:0000256" key="5">
    <source>
        <dbReference type="ARBA" id="ARBA00023136"/>
    </source>
</evidence>
<sequence>MVFWEPPIMSFEDSITYQVRCTPTNDDEQMNEGDGITGQNNFLLTPLNANTRYSIRVRAKMNGYSYNGYWSEWTQPIVVQTGFDPLYIVLCVAVALLMVIIPLFLLLKYISIIKHKIWPQVPTPESHFQDLFTIHKGNFQLWLGQADFYLMWFSRHIFYEAPYSALEVLSELPSAPMPQCPAIQLPSKDNYVILNDNIMPQLPAMVNGRWQPFSWTEPPGRESIVFNPEPEETTKRKNGLVGFGWLETQSTETNHTDSGVGEASTIEKSQEETFKCENDMIKGPKIESDWLKMSFVDNYCPEEGKQSPASSFEYTIVETCDGLLSPKPRPLPPSPPSLKYAYLLMSDSGEESRPPSPNLYQNNQFLPPLYSQC</sequence>
<dbReference type="CDD" id="cd00063">
    <property type="entry name" value="FN3"/>
    <property type="match status" value="1"/>
</dbReference>
<organism evidence="11 12">
    <name type="scientific">Pelobates cultripes</name>
    <name type="common">Western spadefoot toad</name>
    <dbReference type="NCBI Taxonomy" id="61616"/>
    <lineage>
        <taxon>Eukaryota</taxon>
        <taxon>Metazoa</taxon>
        <taxon>Chordata</taxon>
        <taxon>Craniata</taxon>
        <taxon>Vertebrata</taxon>
        <taxon>Euteleostomi</taxon>
        <taxon>Amphibia</taxon>
        <taxon>Batrachia</taxon>
        <taxon>Anura</taxon>
        <taxon>Pelobatoidea</taxon>
        <taxon>Pelobatidae</taxon>
        <taxon>Pelobates</taxon>
    </lineage>
</organism>